<dbReference type="InterPro" id="IPR025959">
    <property type="entry name" value="Winged_HTH_dom"/>
</dbReference>
<evidence type="ECO:0000259" key="1">
    <source>
        <dbReference type="Pfam" id="PF13592"/>
    </source>
</evidence>
<sequence length="76" mass="8568">MSSLQQARLLQRLDQDDIATQGQLQHWLQQEMGVVYSQSGISVLLSRLKVKLKTGRPVNVRKDQVGEATFKKTSLS</sequence>
<dbReference type="AlphaFoldDB" id="A0A5M6CYN5"/>
<gene>
    <name evidence="2" type="ORF">F0145_24905</name>
</gene>
<protein>
    <submittedName>
        <fullName evidence="2">Winged helix-turn-helix domain-containing protein</fullName>
    </submittedName>
</protein>
<evidence type="ECO:0000313" key="3">
    <source>
        <dbReference type="Proteomes" id="UP000323426"/>
    </source>
</evidence>
<comment type="caution">
    <text evidence="2">The sequence shown here is derived from an EMBL/GenBank/DDBJ whole genome shotgun (WGS) entry which is preliminary data.</text>
</comment>
<reference evidence="2 3" key="1">
    <citation type="submission" date="2019-09" db="EMBL/GenBank/DDBJ databases">
        <title>Genome sequence and assembly of Adhaeribacter sp.</title>
        <authorList>
            <person name="Chhetri G."/>
        </authorList>
    </citation>
    <scope>NUCLEOTIDE SEQUENCE [LARGE SCALE GENOMIC DNA]</scope>
    <source>
        <strain evidence="2 3">DK36</strain>
    </source>
</reference>
<accession>A0A5M6CYN5</accession>
<dbReference type="Proteomes" id="UP000323426">
    <property type="component" value="Unassembled WGS sequence"/>
</dbReference>
<evidence type="ECO:0000313" key="2">
    <source>
        <dbReference type="EMBL" id="KAA5539112.1"/>
    </source>
</evidence>
<dbReference type="Pfam" id="PF13592">
    <property type="entry name" value="HTH_33"/>
    <property type="match status" value="1"/>
</dbReference>
<keyword evidence="3" id="KW-1185">Reference proteome</keyword>
<dbReference type="EMBL" id="VWSF01000035">
    <property type="protein sequence ID" value="KAA5539112.1"/>
    <property type="molecule type" value="Genomic_DNA"/>
</dbReference>
<name>A0A5M6CYN5_9BACT</name>
<feature type="domain" description="Winged helix-turn helix" evidence="1">
    <location>
        <begin position="20"/>
        <end position="73"/>
    </location>
</feature>
<proteinExistence type="predicted"/>
<organism evidence="2 3">
    <name type="scientific">Adhaeribacter rhizoryzae</name>
    <dbReference type="NCBI Taxonomy" id="2607907"/>
    <lineage>
        <taxon>Bacteria</taxon>
        <taxon>Pseudomonadati</taxon>
        <taxon>Bacteroidota</taxon>
        <taxon>Cytophagia</taxon>
        <taxon>Cytophagales</taxon>
        <taxon>Hymenobacteraceae</taxon>
        <taxon>Adhaeribacter</taxon>
    </lineage>
</organism>